<evidence type="ECO:0000313" key="1">
    <source>
        <dbReference type="EMBL" id="RNA14949.1"/>
    </source>
</evidence>
<proteinExistence type="predicted"/>
<gene>
    <name evidence="1" type="ORF">BpHYR1_011995</name>
</gene>
<dbReference type="EMBL" id="REGN01005079">
    <property type="protein sequence ID" value="RNA14949.1"/>
    <property type="molecule type" value="Genomic_DNA"/>
</dbReference>
<reference evidence="1 2" key="1">
    <citation type="journal article" date="2018" name="Sci. Rep.">
        <title>Genomic signatures of local adaptation to the degree of environmental predictability in rotifers.</title>
        <authorList>
            <person name="Franch-Gras L."/>
            <person name="Hahn C."/>
            <person name="Garcia-Roger E.M."/>
            <person name="Carmona M.J."/>
            <person name="Serra M."/>
            <person name="Gomez A."/>
        </authorList>
    </citation>
    <scope>NUCLEOTIDE SEQUENCE [LARGE SCALE GENOMIC DNA]</scope>
    <source>
        <strain evidence="1">HYR1</strain>
    </source>
</reference>
<dbReference type="AlphaFoldDB" id="A0A3M7QUQ9"/>
<sequence>MKSQLITDLSKNDLSHAIKELNNCLNYQLAKELKPKRKKLPQRNISILDDKMQNKNIEGPIYLKIIKQFYFN</sequence>
<protein>
    <submittedName>
        <fullName evidence="1">Uncharacterized protein</fullName>
    </submittedName>
</protein>
<evidence type="ECO:0000313" key="2">
    <source>
        <dbReference type="Proteomes" id="UP000276133"/>
    </source>
</evidence>
<organism evidence="1 2">
    <name type="scientific">Brachionus plicatilis</name>
    <name type="common">Marine rotifer</name>
    <name type="synonym">Brachionus muelleri</name>
    <dbReference type="NCBI Taxonomy" id="10195"/>
    <lineage>
        <taxon>Eukaryota</taxon>
        <taxon>Metazoa</taxon>
        <taxon>Spiralia</taxon>
        <taxon>Gnathifera</taxon>
        <taxon>Rotifera</taxon>
        <taxon>Eurotatoria</taxon>
        <taxon>Monogononta</taxon>
        <taxon>Pseudotrocha</taxon>
        <taxon>Ploima</taxon>
        <taxon>Brachionidae</taxon>
        <taxon>Brachionus</taxon>
    </lineage>
</organism>
<keyword evidence="2" id="KW-1185">Reference proteome</keyword>
<accession>A0A3M7QUQ9</accession>
<name>A0A3M7QUQ9_BRAPC</name>
<comment type="caution">
    <text evidence="1">The sequence shown here is derived from an EMBL/GenBank/DDBJ whole genome shotgun (WGS) entry which is preliminary data.</text>
</comment>
<dbReference type="Proteomes" id="UP000276133">
    <property type="component" value="Unassembled WGS sequence"/>
</dbReference>